<dbReference type="EMBL" id="AFZX01000072">
    <property type="protein sequence ID" value="EHL06422.1"/>
    <property type="molecule type" value="Genomic_DNA"/>
</dbReference>
<dbReference type="AlphaFoldDB" id="G9XPK6"/>
<feature type="transmembrane region" description="Helical" evidence="1">
    <location>
        <begin position="151"/>
        <end position="171"/>
    </location>
</feature>
<keyword evidence="1" id="KW-0472">Membrane</keyword>
<name>G9XPK6_DESHA</name>
<feature type="transmembrane region" description="Helical" evidence="1">
    <location>
        <begin position="29"/>
        <end position="48"/>
    </location>
</feature>
<evidence type="ECO:0008006" key="4">
    <source>
        <dbReference type="Google" id="ProtNLM"/>
    </source>
</evidence>
<keyword evidence="1" id="KW-0812">Transmembrane</keyword>
<dbReference type="PANTHER" id="PTHR34821:SF2">
    <property type="entry name" value="INNER MEMBRANE PROTEIN YDCZ"/>
    <property type="match status" value="1"/>
</dbReference>
<dbReference type="InterPro" id="IPR006750">
    <property type="entry name" value="YdcZ"/>
</dbReference>
<evidence type="ECO:0000313" key="3">
    <source>
        <dbReference type="Proteomes" id="UP000004416"/>
    </source>
</evidence>
<dbReference type="Proteomes" id="UP000004416">
    <property type="component" value="Unassembled WGS sequence"/>
</dbReference>
<organism evidence="2 3">
    <name type="scientific">Desulfitobacterium hafniense DP7</name>
    <dbReference type="NCBI Taxonomy" id="537010"/>
    <lineage>
        <taxon>Bacteria</taxon>
        <taxon>Bacillati</taxon>
        <taxon>Bacillota</taxon>
        <taxon>Clostridia</taxon>
        <taxon>Eubacteriales</taxon>
        <taxon>Desulfitobacteriaceae</taxon>
        <taxon>Desulfitobacterium</taxon>
    </lineage>
</organism>
<dbReference type="GO" id="GO:0005886">
    <property type="term" value="C:plasma membrane"/>
    <property type="evidence" value="ECO:0007669"/>
    <property type="project" value="TreeGrafter"/>
</dbReference>
<dbReference type="PANTHER" id="PTHR34821">
    <property type="entry name" value="INNER MEMBRANE PROTEIN YDCZ"/>
    <property type="match status" value="1"/>
</dbReference>
<evidence type="ECO:0000313" key="2">
    <source>
        <dbReference type="EMBL" id="EHL06422.1"/>
    </source>
</evidence>
<gene>
    <name evidence="2" type="ORF">HMPREF0322_02902</name>
</gene>
<keyword evidence="1" id="KW-1133">Transmembrane helix</keyword>
<feature type="transmembrane region" description="Helical" evidence="1">
    <location>
        <begin position="60"/>
        <end position="82"/>
    </location>
</feature>
<accession>G9XPK6</accession>
<sequence>MKYELLLVELGEDDHFHQNLILEVCMNKFLSLPAVIAAISGITMAIQGTLNSQLYQKTSILAATLVVHIIGTVIALIAVMVARVPLLEYNWLSIPWYLYLGGVLSVVIVGLVALSIPKIGVCNATTAIIIGQVGAALIIDHLGLFGAERLAWNPWQLLGLLFFAAGAKLLFS</sequence>
<dbReference type="HOGENOM" id="CLU_068878_1_1_9"/>
<evidence type="ECO:0000256" key="1">
    <source>
        <dbReference type="SAM" id="Phobius"/>
    </source>
</evidence>
<feature type="transmembrane region" description="Helical" evidence="1">
    <location>
        <begin position="121"/>
        <end position="139"/>
    </location>
</feature>
<reference evidence="2 3" key="1">
    <citation type="submission" date="2011-08" db="EMBL/GenBank/DDBJ databases">
        <authorList>
            <person name="Weinstock G."/>
            <person name="Sodergren E."/>
            <person name="Clifton S."/>
            <person name="Fulton L."/>
            <person name="Fulton B."/>
            <person name="Courtney L."/>
            <person name="Fronick C."/>
            <person name="Harrison M."/>
            <person name="Strong C."/>
            <person name="Farmer C."/>
            <person name="Delahaunty K."/>
            <person name="Markovic C."/>
            <person name="Hall O."/>
            <person name="Minx P."/>
            <person name="Tomlinson C."/>
            <person name="Mitreva M."/>
            <person name="Hou S."/>
            <person name="Chen J."/>
            <person name="Wollam A."/>
            <person name="Pepin K.H."/>
            <person name="Johnson M."/>
            <person name="Bhonagiri V."/>
            <person name="Zhang X."/>
            <person name="Suruliraj S."/>
            <person name="Warren W."/>
            <person name="Chinwalla A."/>
            <person name="Mardis E.R."/>
            <person name="Wilson R.K."/>
        </authorList>
    </citation>
    <scope>NUCLEOTIDE SEQUENCE [LARGE SCALE GENOMIC DNA]</scope>
    <source>
        <strain evidence="2 3">DP7</strain>
    </source>
</reference>
<feature type="transmembrane region" description="Helical" evidence="1">
    <location>
        <begin position="94"/>
        <end position="114"/>
    </location>
</feature>
<protein>
    <recommendedName>
        <fullName evidence="4">EamA-like transporter family protein</fullName>
    </recommendedName>
</protein>
<dbReference type="PATRIC" id="fig|537010.4.peg.2724"/>
<comment type="caution">
    <text evidence="2">The sequence shown here is derived from an EMBL/GenBank/DDBJ whole genome shotgun (WGS) entry which is preliminary data.</text>
</comment>
<dbReference type="Pfam" id="PF04657">
    <property type="entry name" value="DMT_YdcZ"/>
    <property type="match status" value="1"/>
</dbReference>
<proteinExistence type="predicted"/>